<dbReference type="Proteomes" id="UP000663207">
    <property type="component" value="Chromosome"/>
</dbReference>
<evidence type="ECO:0000313" key="1">
    <source>
        <dbReference type="EMBL" id="QSX36606.1"/>
    </source>
</evidence>
<accession>A0ABX7R178</accession>
<gene>
    <name evidence="1" type="ORF">JYB85_15145</name>
</gene>
<keyword evidence="2" id="KW-1185">Reference proteome</keyword>
<name>A0ABX7R178_9GAMM</name>
<proteinExistence type="predicted"/>
<protein>
    <submittedName>
        <fullName evidence="1">Uncharacterized protein</fullName>
    </submittedName>
</protein>
<organism evidence="1 2">
    <name type="scientific">Shewanella sedimentimangrovi</name>
    <dbReference type="NCBI Taxonomy" id="2814293"/>
    <lineage>
        <taxon>Bacteria</taxon>
        <taxon>Pseudomonadati</taxon>
        <taxon>Pseudomonadota</taxon>
        <taxon>Gammaproteobacteria</taxon>
        <taxon>Alteromonadales</taxon>
        <taxon>Shewanellaceae</taxon>
        <taxon>Shewanella</taxon>
    </lineage>
</organism>
<dbReference type="EMBL" id="CP071502">
    <property type="protein sequence ID" value="QSX36606.1"/>
    <property type="molecule type" value="Genomic_DNA"/>
</dbReference>
<reference evidence="1 2" key="1">
    <citation type="submission" date="2021-03" db="EMBL/GenBank/DDBJ databases">
        <title>Novel species identification of genus Shewanella.</title>
        <authorList>
            <person name="Liu G."/>
            <person name="Zhang Q."/>
        </authorList>
    </citation>
    <scope>NUCLEOTIDE SEQUENCE [LARGE SCALE GENOMIC DNA]</scope>
    <source>
        <strain evidence="1 2">FJAT-52962</strain>
    </source>
</reference>
<sequence length="243" mass="27188">MNSLSIEKSLKKQKLLNAMLALGLLAVTGKNLYSATQVAEFDEISVKRINVLEEDGQLRMVMANSERSPQAIKEGKVYMNVGKRPGLIFYNDEGTENGGLMFRGKKEDGKVNHGLHMSFDRYNQDQTMALQHIESEDYMITGMTILDRPDSDMFSLAPLEEAAQRGDEQAKQQLAELNADGKLYGVQRAFYGTLNGDAQLRLNDAEGNIRIRMVVDKLGVARLEFLNTKGEVVQRLPDDKQGK</sequence>
<evidence type="ECO:0000313" key="2">
    <source>
        <dbReference type="Proteomes" id="UP000663207"/>
    </source>
</evidence>